<proteinExistence type="predicted"/>
<sequence>RLQGRSEILPFVERSACLLQKLSLMRCSIDSDLITVLGGLPSVRNLIIEAKNWVENYSEQGDLFDALANDLCPSLTSLAYGFGSDFAVDAFIDMAKTRFQLEPPRPRFTQLCLFRSREYHVDLACPPSIAAAVQNVRDDGFDVDFLERGGGDIFIGKHFFC</sequence>
<protein>
    <submittedName>
        <fullName evidence="1">Uncharacterized protein</fullName>
    </submittedName>
</protein>
<keyword evidence="2" id="KW-1185">Reference proteome</keyword>
<name>A0AAD7AGB6_9AGAR</name>
<organism evidence="1 2">
    <name type="scientific">Mycena albidolilacea</name>
    <dbReference type="NCBI Taxonomy" id="1033008"/>
    <lineage>
        <taxon>Eukaryota</taxon>
        <taxon>Fungi</taxon>
        <taxon>Dikarya</taxon>
        <taxon>Basidiomycota</taxon>
        <taxon>Agaricomycotina</taxon>
        <taxon>Agaricomycetes</taxon>
        <taxon>Agaricomycetidae</taxon>
        <taxon>Agaricales</taxon>
        <taxon>Marasmiineae</taxon>
        <taxon>Mycenaceae</taxon>
        <taxon>Mycena</taxon>
    </lineage>
</organism>
<reference evidence="1" key="1">
    <citation type="submission" date="2023-03" db="EMBL/GenBank/DDBJ databases">
        <title>Massive genome expansion in bonnet fungi (Mycena s.s.) driven by repeated elements and novel gene families across ecological guilds.</title>
        <authorList>
            <consortium name="Lawrence Berkeley National Laboratory"/>
            <person name="Harder C.B."/>
            <person name="Miyauchi S."/>
            <person name="Viragh M."/>
            <person name="Kuo A."/>
            <person name="Thoen E."/>
            <person name="Andreopoulos B."/>
            <person name="Lu D."/>
            <person name="Skrede I."/>
            <person name="Drula E."/>
            <person name="Henrissat B."/>
            <person name="Morin E."/>
            <person name="Kohler A."/>
            <person name="Barry K."/>
            <person name="LaButti K."/>
            <person name="Morin E."/>
            <person name="Salamov A."/>
            <person name="Lipzen A."/>
            <person name="Mereny Z."/>
            <person name="Hegedus B."/>
            <person name="Baldrian P."/>
            <person name="Stursova M."/>
            <person name="Weitz H."/>
            <person name="Taylor A."/>
            <person name="Grigoriev I.V."/>
            <person name="Nagy L.G."/>
            <person name="Martin F."/>
            <person name="Kauserud H."/>
        </authorList>
    </citation>
    <scope>NUCLEOTIDE SEQUENCE</scope>
    <source>
        <strain evidence="1">CBHHK002</strain>
    </source>
</reference>
<gene>
    <name evidence="1" type="ORF">DFH08DRAFT_847792</name>
</gene>
<comment type="caution">
    <text evidence="1">The sequence shown here is derived from an EMBL/GenBank/DDBJ whole genome shotgun (WGS) entry which is preliminary data.</text>
</comment>
<dbReference type="Proteomes" id="UP001218218">
    <property type="component" value="Unassembled WGS sequence"/>
</dbReference>
<evidence type="ECO:0000313" key="2">
    <source>
        <dbReference type="Proteomes" id="UP001218218"/>
    </source>
</evidence>
<evidence type="ECO:0000313" key="1">
    <source>
        <dbReference type="EMBL" id="KAJ7358071.1"/>
    </source>
</evidence>
<dbReference type="AlphaFoldDB" id="A0AAD7AGB6"/>
<accession>A0AAD7AGB6</accession>
<feature type="non-terminal residue" evidence="1">
    <location>
        <position position="1"/>
    </location>
</feature>
<dbReference type="EMBL" id="JARIHO010000007">
    <property type="protein sequence ID" value="KAJ7358071.1"/>
    <property type="molecule type" value="Genomic_DNA"/>
</dbReference>